<dbReference type="STRING" id="553218.CAMRE0001_0017"/>
<reference evidence="1 2" key="1">
    <citation type="submission" date="2008-08" db="EMBL/GenBank/DDBJ databases">
        <authorList>
            <person name="Madupu R."/>
            <person name="Durkin A.S."/>
            <person name="Torralba M."/>
            <person name="Methe B."/>
            <person name="Sutton G.G."/>
            <person name="Strausberg R.L."/>
            <person name="Nelson K.E."/>
        </authorList>
    </citation>
    <scope>NUCLEOTIDE SEQUENCE [LARGE SCALE GENOMIC DNA]</scope>
    <source>
        <strain evidence="1 2">RM3267</strain>
    </source>
</reference>
<keyword evidence="2" id="KW-1185">Reference proteome</keyword>
<evidence type="ECO:0000313" key="1">
    <source>
        <dbReference type="EMBL" id="EEF13456.1"/>
    </source>
</evidence>
<dbReference type="EMBL" id="ACFU01000020">
    <property type="protein sequence ID" value="EEF13456.1"/>
    <property type="molecule type" value="Genomic_DNA"/>
</dbReference>
<sequence>MAWRCILRVCVTFYTKISLVLQRSRVRINLKFNRAAF</sequence>
<dbReference type="Proteomes" id="UP000003082">
    <property type="component" value="Unassembled WGS sequence"/>
</dbReference>
<comment type="caution">
    <text evidence="1">The sequence shown here is derived from an EMBL/GenBank/DDBJ whole genome shotgun (WGS) entry which is preliminary data.</text>
</comment>
<gene>
    <name evidence="1" type="ORF">CAMRE0001_0017</name>
</gene>
<proteinExistence type="predicted"/>
<name>B9D3G3_CAMRE</name>
<evidence type="ECO:0000313" key="2">
    <source>
        <dbReference type="Proteomes" id="UP000003082"/>
    </source>
</evidence>
<organism evidence="1 2">
    <name type="scientific">Campylobacter rectus RM3267</name>
    <dbReference type="NCBI Taxonomy" id="553218"/>
    <lineage>
        <taxon>Bacteria</taxon>
        <taxon>Pseudomonadati</taxon>
        <taxon>Campylobacterota</taxon>
        <taxon>Epsilonproteobacteria</taxon>
        <taxon>Campylobacterales</taxon>
        <taxon>Campylobacteraceae</taxon>
        <taxon>Campylobacter</taxon>
    </lineage>
</organism>
<dbReference type="AlphaFoldDB" id="B9D3G3"/>
<protein>
    <submittedName>
        <fullName evidence="1">Uncharacterized protein</fullName>
    </submittedName>
</protein>
<accession>B9D3G3</accession>